<gene>
    <name evidence="7" type="ORF">N7456_005857</name>
</gene>
<dbReference type="GO" id="GO:0005524">
    <property type="term" value="F:ATP binding"/>
    <property type="evidence" value="ECO:0007669"/>
    <property type="project" value="UniProtKB-KW"/>
</dbReference>
<name>A0A9W9FZA8_9EURO</name>
<reference evidence="7" key="1">
    <citation type="submission" date="2022-11" db="EMBL/GenBank/DDBJ databases">
        <authorList>
            <person name="Petersen C."/>
        </authorList>
    </citation>
    <scope>NUCLEOTIDE SEQUENCE</scope>
    <source>
        <strain evidence="7">IBT 30069</strain>
    </source>
</reference>
<dbReference type="EMBL" id="JAPQKH010000003">
    <property type="protein sequence ID" value="KAJ5109182.1"/>
    <property type="molecule type" value="Genomic_DNA"/>
</dbReference>
<dbReference type="Gene3D" id="3.30.200.20">
    <property type="entry name" value="Phosphorylase Kinase, domain 1"/>
    <property type="match status" value="1"/>
</dbReference>
<proteinExistence type="inferred from homology"/>
<evidence type="ECO:0000256" key="4">
    <source>
        <dbReference type="ARBA" id="ARBA00022777"/>
    </source>
</evidence>
<evidence type="ECO:0000256" key="5">
    <source>
        <dbReference type="ARBA" id="ARBA00022840"/>
    </source>
</evidence>
<evidence type="ECO:0000313" key="8">
    <source>
        <dbReference type="Proteomes" id="UP001149165"/>
    </source>
</evidence>
<dbReference type="InterPro" id="IPR011009">
    <property type="entry name" value="Kinase-like_dom_sf"/>
</dbReference>
<evidence type="ECO:0000256" key="1">
    <source>
        <dbReference type="ARBA" id="ARBA00010165"/>
    </source>
</evidence>
<protein>
    <submittedName>
        <fullName evidence="7">Aminoglycoside phosphotransferase</fullName>
    </submittedName>
</protein>
<comment type="similarity">
    <text evidence="1">Belongs to the methylthioribose kinase family.</text>
</comment>
<comment type="caution">
    <text evidence="7">The sequence shown here is derived from an EMBL/GenBank/DDBJ whole genome shotgun (WGS) entry which is preliminary data.</text>
</comment>
<dbReference type="Proteomes" id="UP001149165">
    <property type="component" value="Unassembled WGS sequence"/>
</dbReference>
<evidence type="ECO:0000259" key="6">
    <source>
        <dbReference type="Pfam" id="PF01636"/>
    </source>
</evidence>
<sequence>MDTTNEKDTVQEFIAEQLAQTSYACSSLTRLSGGTANFIYRGTLSATQESIIIKHSKDYVASNPNFKLDTERAYFEESILQALSDLEPYSQNNITVQSPRVLHYINETNIQIHEDLPNSDNLKVFLLEKASNDVSESYSRALGHSLGSWLHSSHAWGIKAQQKEIRETVSKNTAMKQLKFYINYPMLLETVDNFPEILNESREVFEQVRDLAAAELENDALDDTYGLIHGDFWTGNVLVSNASPLEQSETRMFAIDWELVQVGHKALDLGQMIAELYETKLFKGVEHGLWIIEGFQEGYGALSDEMAFRTAIHVGVHLVCWGSRVAGWGSQDQVEDVVRVGRDLILQAWAKNKSWFEQDAMGCLFKR</sequence>
<keyword evidence="8" id="KW-1185">Reference proteome</keyword>
<dbReference type="PANTHER" id="PTHR34273:SF2">
    <property type="entry name" value="METHYLTHIORIBOSE KINASE"/>
    <property type="match status" value="1"/>
</dbReference>
<dbReference type="AlphaFoldDB" id="A0A9W9FZA8"/>
<dbReference type="InterPro" id="IPR002575">
    <property type="entry name" value="Aminoglycoside_PTrfase"/>
</dbReference>
<dbReference type="GO" id="GO:0016301">
    <property type="term" value="F:kinase activity"/>
    <property type="evidence" value="ECO:0007669"/>
    <property type="project" value="UniProtKB-KW"/>
</dbReference>
<dbReference type="SUPFAM" id="SSF56112">
    <property type="entry name" value="Protein kinase-like (PK-like)"/>
    <property type="match status" value="1"/>
</dbReference>
<reference evidence="7" key="2">
    <citation type="journal article" date="2023" name="IMA Fungus">
        <title>Comparative genomic study of the Penicillium genus elucidates a diverse pangenome and 15 lateral gene transfer events.</title>
        <authorList>
            <person name="Petersen C."/>
            <person name="Sorensen T."/>
            <person name="Nielsen M.R."/>
            <person name="Sondergaard T.E."/>
            <person name="Sorensen J.L."/>
            <person name="Fitzpatrick D.A."/>
            <person name="Frisvad J.C."/>
            <person name="Nielsen K.L."/>
        </authorList>
    </citation>
    <scope>NUCLEOTIDE SEQUENCE</scope>
    <source>
        <strain evidence="7">IBT 30069</strain>
    </source>
</reference>
<keyword evidence="5" id="KW-0067">ATP-binding</keyword>
<evidence type="ECO:0000256" key="3">
    <source>
        <dbReference type="ARBA" id="ARBA00022741"/>
    </source>
</evidence>
<dbReference type="Gene3D" id="3.90.1200.10">
    <property type="match status" value="1"/>
</dbReference>
<evidence type="ECO:0000313" key="7">
    <source>
        <dbReference type="EMBL" id="KAJ5109182.1"/>
    </source>
</evidence>
<dbReference type="PANTHER" id="PTHR34273">
    <property type="entry name" value="METHYLTHIORIBOSE KINASE"/>
    <property type="match status" value="1"/>
</dbReference>
<feature type="domain" description="Aminoglycoside phosphotransferase" evidence="6">
    <location>
        <begin position="55"/>
        <end position="275"/>
    </location>
</feature>
<dbReference type="OrthoDB" id="25129at2759"/>
<accession>A0A9W9FZA8</accession>
<keyword evidence="2" id="KW-0808">Transferase</keyword>
<evidence type="ECO:0000256" key="2">
    <source>
        <dbReference type="ARBA" id="ARBA00022679"/>
    </source>
</evidence>
<dbReference type="Pfam" id="PF01636">
    <property type="entry name" value="APH"/>
    <property type="match status" value="1"/>
</dbReference>
<keyword evidence="4" id="KW-0418">Kinase</keyword>
<organism evidence="7 8">
    <name type="scientific">Penicillium angulare</name>
    <dbReference type="NCBI Taxonomy" id="116970"/>
    <lineage>
        <taxon>Eukaryota</taxon>
        <taxon>Fungi</taxon>
        <taxon>Dikarya</taxon>
        <taxon>Ascomycota</taxon>
        <taxon>Pezizomycotina</taxon>
        <taxon>Eurotiomycetes</taxon>
        <taxon>Eurotiomycetidae</taxon>
        <taxon>Eurotiales</taxon>
        <taxon>Aspergillaceae</taxon>
        <taxon>Penicillium</taxon>
    </lineage>
</organism>
<keyword evidence="3" id="KW-0547">Nucleotide-binding</keyword>